<reference evidence="2 3" key="1">
    <citation type="submission" date="2024-01" db="EMBL/GenBank/DDBJ databases">
        <authorList>
            <person name="Alioto T."/>
            <person name="Alioto T."/>
            <person name="Gomez Garrido J."/>
        </authorList>
    </citation>
    <scope>NUCLEOTIDE SEQUENCE [LARGE SCALE GENOMIC DNA]</scope>
</reference>
<evidence type="ECO:0000313" key="3">
    <source>
        <dbReference type="Proteomes" id="UP001314229"/>
    </source>
</evidence>
<name>A0AAV1PQU0_SCOSC</name>
<feature type="compositionally biased region" description="Basic and acidic residues" evidence="1">
    <location>
        <begin position="97"/>
        <end position="112"/>
    </location>
</feature>
<gene>
    <name evidence="2" type="ORF">FSCOSCO3_A007864</name>
</gene>
<sequence length="112" mass="12217">MALLSRPPRTFSPPASHCSARLPACLPACAGGGVLPFLLFQQKAHCSLSHICFNGYHAETTSHLSGGELQAISKRCGDFYRQALEINAPTDGLSVDPEERRQRERERGNRGP</sequence>
<evidence type="ECO:0000313" key="2">
    <source>
        <dbReference type="EMBL" id="CAK6973700.1"/>
    </source>
</evidence>
<protein>
    <submittedName>
        <fullName evidence="2">Uncharacterized protein</fullName>
    </submittedName>
</protein>
<comment type="caution">
    <text evidence="2">The sequence shown here is derived from an EMBL/GenBank/DDBJ whole genome shotgun (WGS) entry which is preliminary data.</text>
</comment>
<organism evidence="2 3">
    <name type="scientific">Scomber scombrus</name>
    <name type="common">Atlantic mackerel</name>
    <name type="synonym">Scomber vernalis</name>
    <dbReference type="NCBI Taxonomy" id="13677"/>
    <lineage>
        <taxon>Eukaryota</taxon>
        <taxon>Metazoa</taxon>
        <taxon>Chordata</taxon>
        <taxon>Craniata</taxon>
        <taxon>Vertebrata</taxon>
        <taxon>Euteleostomi</taxon>
        <taxon>Actinopterygii</taxon>
        <taxon>Neopterygii</taxon>
        <taxon>Teleostei</taxon>
        <taxon>Neoteleostei</taxon>
        <taxon>Acanthomorphata</taxon>
        <taxon>Pelagiaria</taxon>
        <taxon>Scombriformes</taxon>
        <taxon>Scombridae</taxon>
        <taxon>Scomber</taxon>
    </lineage>
</organism>
<proteinExistence type="predicted"/>
<dbReference type="Proteomes" id="UP001314229">
    <property type="component" value="Unassembled WGS sequence"/>
</dbReference>
<accession>A0AAV1PQU0</accession>
<evidence type="ECO:0000256" key="1">
    <source>
        <dbReference type="SAM" id="MobiDB-lite"/>
    </source>
</evidence>
<dbReference type="EMBL" id="CAWUFR010000236">
    <property type="protein sequence ID" value="CAK6973700.1"/>
    <property type="molecule type" value="Genomic_DNA"/>
</dbReference>
<feature type="region of interest" description="Disordered" evidence="1">
    <location>
        <begin position="90"/>
        <end position="112"/>
    </location>
</feature>
<keyword evidence="3" id="KW-1185">Reference proteome</keyword>
<dbReference type="AlphaFoldDB" id="A0AAV1PQU0"/>